<feature type="modified residue" description="4-aspartylphosphate" evidence="3">
    <location>
        <position position="53"/>
    </location>
</feature>
<protein>
    <submittedName>
        <fullName evidence="6">Response regulator transcription factor</fullName>
    </submittedName>
</protein>
<dbReference type="Pfam" id="PF00196">
    <property type="entry name" value="GerE"/>
    <property type="match status" value="1"/>
</dbReference>
<gene>
    <name evidence="6" type="ORF">K6Y31_07630</name>
</gene>
<dbReference type="InterPro" id="IPR000792">
    <property type="entry name" value="Tscrpt_reg_LuxR_C"/>
</dbReference>
<dbReference type="CDD" id="cd17535">
    <property type="entry name" value="REC_NarL-like"/>
    <property type="match status" value="1"/>
</dbReference>
<keyword evidence="1 3" id="KW-0597">Phosphoprotein</keyword>
<evidence type="ECO:0000313" key="6">
    <source>
        <dbReference type="EMBL" id="MCE2594683.1"/>
    </source>
</evidence>
<dbReference type="Pfam" id="PF00072">
    <property type="entry name" value="Response_reg"/>
    <property type="match status" value="1"/>
</dbReference>
<dbReference type="InterPro" id="IPR016032">
    <property type="entry name" value="Sig_transdc_resp-reg_C-effctor"/>
</dbReference>
<dbReference type="InterPro" id="IPR058245">
    <property type="entry name" value="NreC/VraR/RcsB-like_REC"/>
</dbReference>
<sequence>MNIKIAVIDDHHLFLHGMELILKNTGAEVVIFESAVSALEALSEVAPDLILMDLSMPEMDGFSMIHALAARDLLFPIAVVSASEDIAQISDALDAGAMGFIPKSYPPDALVRAIDSIIDGHIHVPDSIALGIKQHKQALAQVPECTLSPRQLDVLKLLAKGYPNKKVADILNISEDTVKFHLRGLFKILGVSNRTESVTRANELGLLPQRRA</sequence>
<accession>A0ABS8W8Z2</accession>
<evidence type="ECO:0000256" key="1">
    <source>
        <dbReference type="ARBA" id="ARBA00022553"/>
    </source>
</evidence>
<dbReference type="RefSeq" id="WP_233052212.1">
    <property type="nucleotide sequence ID" value="NZ_JAIMJA010000006.1"/>
</dbReference>
<evidence type="ECO:0000256" key="2">
    <source>
        <dbReference type="ARBA" id="ARBA00023125"/>
    </source>
</evidence>
<evidence type="ECO:0000259" key="4">
    <source>
        <dbReference type="PROSITE" id="PS50043"/>
    </source>
</evidence>
<dbReference type="SMART" id="SM00421">
    <property type="entry name" value="HTH_LUXR"/>
    <property type="match status" value="1"/>
</dbReference>
<keyword evidence="7" id="KW-1185">Reference proteome</keyword>
<dbReference type="CDD" id="cd06170">
    <property type="entry name" value="LuxR_C_like"/>
    <property type="match status" value="1"/>
</dbReference>
<evidence type="ECO:0000259" key="5">
    <source>
        <dbReference type="PROSITE" id="PS50110"/>
    </source>
</evidence>
<dbReference type="Gene3D" id="3.40.50.2300">
    <property type="match status" value="1"/>
</dbReference>
<dbReference type="SUPFAM" id="SSF52172">
    <property type="entry name" value="CheY-like"/>
    <property type="match status" value="1"/>
</dbReference>
<dbReference type="InterPro" id="IPR011006">
    <property type="entry name" value="CheY-like_superfamily"/>
</dbReference>
<dbReference type="Gene3D" id="1.10.10.10">
    <property type="entry name" value="Winged helix-like DNA-binding domain superfamily/Winged helix DNA-binding domain"/>
    <property type="match status" value="1"/>
</dbReference>
<dbReference type="PROSITE" id="PS50110">
    <property type="entry name" value="RESPONSE_REGULATORY"/>
    <property type="match status" value="1"/>
</dbReference>
<evidence type="ECO:0000313" key="7">
    <source>
        <dbReference type="Proteomes" id="UP001201273"/>
    </source>
</evidence>
<dbReference type="PRINTS" id="PR00038">
    <property type="entry name" value="HTHLUXR"/>
</dbReference>
<dbReference type="InterPro" id="IPR051015">
    <property type="entry name" value="EvgA-like"/>
</dbReference>
<dbReference type="PROSITE" id="PS50043">
    <property type="entry name" value="HTH_LUXR_2"/>
    <property type="match status" value="1"/>
</dbReference>
<reference evidence="6 7" key="1">
    <citation type="journal article" date="2022" name="Environ. Microbiol. Rep.">
        <title>Eco-phylogenetic analyses reveal divergent evolution of vitamin B12 metabolism in the marine bacterial family 'Psychromonadaceae'.</title>
        <authorList>
            <person name="Jin X."/>
            <person name="Yang Y."/>
            <person name="Cao H."/>
            <person name="Gao B."/>
            <person name="Zhao Z."/>
        </authorList>
    </citation>
    <scope>NUCLEOTIDE SEQUENCE [LARGE SCALE GENOMIC DNA]</scope>
    <source>
        <strain evidence="6 7">MKS20</strain>
    </source>
</reference>
<evidence type="ECO:0000256" key="3">
    <source>
        <dbReference type="PROSITE-ProRule" id="PRU00169"/>
    </source>
</evidence>
<dbReference type="PANTHER" id="PTHR45566:SF2">
    <property type="entry name" value="NARL SUBFAMILY"/>
    <property type="match status" value="1"/>
</dbReference>
<proteinExistence type="predicted"/>
<keyword evidence="2" id="KW-0238">DNA-binding</keyword>
<dbReference type="SMART" id="SM00448">
    <property type="entry name" value="REC"/>
    <property type="match status" value="1"/>
</dbReference>
<name>A0ABS8W8Z2_9GAMM</name>
<organism evidence="6 7">
    <name type="scientific">Motilimonas cestriensis</name>
    <dbReference type="NCBI Taxonomy" id="2742685"/>
    <lineage>
        <taxon>Bacteria</taxon>
        <taxon>Pseudomonadati</taxon>
        <taxon>Pseudomonadota</taxon>
        <taxon>Gammaproteobacteria</taxon>
        <taxon>Alteromonadales</taxon>
        <taxon>Alteromonadales genera incertae sedis</taxon>
        <taxon>Motilimonas</taxon>
    </lineage>
</organism>
<dbReference type="PANTHER" id="PTHR45566">
    <property type="entry name" value="HTH-TYPE TRANSCRIPTIONAL REGULATOR YHJB-RELATED"/>
    <property type="match status" value="1"/>
</dbReference>
<dbReference type="EMBL" id="JAIMJA010000006">
    <property type="protein sequence ID" value="MCE2594683.1"/>
    <property type="molecule type" value="Genomic_DNA"/>
</dbReference>
<dbReference type="InterPro" id="IPR001789">
    <property type="entry name" value="Sig_transdc_resp-reg_receiver"/>
</dbReference>
<dbReference type="Proteomes" id="UP001201273">
    <property type="component" value="Unassembled WGS sequence"/>
</dbReference>
<comment type="caution">
    <text evidence="6">The sequence shown here is derived from an EMBL/GenBank/DDBJ whole genome shotgun (WGS) entry which is preliminary data.</text>
</comment>
<dbReference type="InterPro" id="IPR036388">
    <property type="entry name" value="WH-like_DNA-bd_sf"/>
</dbReference>
<feature type="domain" description="HTH luxR-type" evidence="4">
    <location>
        <begin position="140"/>
        <end position="205"/>
    </location>
</feature>
<dbReference type="SUPFAM" id="SSF46894">
    <property type="entry name" value="C-terminal effector domain of the bipartite response regulators"/>
    <property type="match status" value="1"/>
</dbReference>
<feature type="domain" description="Response regulatory" evidence="5">
    <location>
        <begin position="4"/>
        <end position="118"/>
    </location>
</feature>